<gene>
    <name evidence="1" type="ORF">HB662_05625</name>
</gene>
<sequence>MGLFKLLTLPVSLPLGGIEWLARRVDQAVDAQWNDPKRIEAALIALERRLEAGEIDEDAFEAAEADLLRELREMRARLAPPPP</sequence>
<protein>
    <submittedName>
        <fullName evidence="1">Gas vesicle protein</fullName>
    </submittedName>
</protein>
<dbReference type="Pfam" id="PF05120">
    <property type="entry name" value="GvpG"/>
    <property type="match status" value="1"/>
</dbReference>
<accession>A0ABX1EVJ9</accession>
<evidence type="ECO:0000313" key="1">
    <source>
        <dbReference type="EMBL" id="NKE44247.1"/>
    </source>
</evidence>
<dbReference type="InterPro" id="IPR007804">
    <property type="entry name" value="GvpG"/>
</dbReference>
<keyword evidence="2" id="KW-1185">Reference proteome</keyword>
<dbReference type="Proteomes" id="UP000765160">
    <property type="component" value="Unassembled WGS sequence"/>
</dbReference>
<dbReference type="EMBL" id="JAAVTX010000002">
    <property type="protein sequence ID" value="NKE44247.1"/>
    <property type="molecule type" value="Genomic_DNA"/>
</dbReference>
<name>A0ABX1EVJ9_9PROT</name>
<proteinExistence type="predicted"/>
<dbReference type="RefSeq" id="WP_168048095.1">
    <property type="nucleotide sequence ID" value="NZ_JAATJR010000002.1"/>
</dbReference>
<organism evidence="1 2">
    <name type="scientific">Falsiroseomonas frigidaquae</name>
    <dbReference type="NCBI Taxonomy" id="487318"/>
    <lineage>
        <taxon>Bacteria</taxon>
        <taxon>Pseudomonadati</taxon>
        <taxon>Pseudomonadota</taxon>
        <taxon>Alphaproteobacteria</taxon>
        <taxon>Acetobacterales</taxon>
        <taxon>Roseomonadaceae</taxon>
        <taxon>Falsiroseomonas</taxon>
    </lineage>
</organism>
<evidence type="ECO:0000313" key="2">
    <source>
        <dbReference type="Proteomes" id="UP000765160"/>
    </source>
</evidence>
<reference evidence="1 2" key="1">
    <citation type="submission" date="2020-03" db="EMBL/GenBank/DDBJ databases">
        <title>Roseomonas selenitidurans sp. nov. isolated from soil.</title>
        <authorList>
            <person name="Liu H."/>
        </authorList>
    </citation>
    <scope>NUCLEOTIDE SEQUENCE [LARGE SCALE GENOMIC DNA]</scope>
    <source>
        <strain evidence="1 2">JCM 15073</strain>
    </source>
</reference>
<comment type="caution">
    <text evidence="1">The sequence shown here is derived from an EMBL/GenBank/DDBJ whole genome shotgun (WGS) entry which is preliminary data.</text>
</comment>